<evidence type="ECO:0000259" key="1">
    <source>
        <dbReference type="Pfam" id="PF06812"/>
    </source>
</evidence>
<dbReference type="KEGG" id="pspw:BJG93_31880"/>
<sequence>MNANTSAAMLRYADLLEPVSADAPCGPDLEYDPAFVMLQAAAAPRAEAQYGDFVGVPPTANWAEIERDCRVLLLRTKDIRLAVILLRCRTRLDGAAGLRDGLAFLMAMLECHGEALHPLPVFEGERDPAMFANAIGGLVEPDGTLADARDIPMPRAAGLQLHVRDIEKSFAIPRQKDALAPESVVRLLKEGWGRRDATIAALVEAQCLTQRIAEWCEKTLGVDAPDLGPLSRALQPFARQQVDGGGACTPAATRAVNAQDNNNTVPGSASLAVATATLPPAQAPADVPADVPGTTAPSPTDRWSALAAIQETRMWFEQNEPSSPVIVLLRQSERMVGKRFSELAHIIPADLLAKWDDIDS</sequence>
<keyword evidence="2" id="KW-0614">Plasmid</keyword>
<evidence type="ECO:0000313" key="3">
    <source>
        <dbReference type="Proteomes" id="UP000179860"/>
    </source>
</evidence>
<dbReference type="EMBL" id="CP017563">
    <property type="protein sequence ID" value="APA90023.1"/>
    <property type="molecule type" value="Genomic_DNA"/>
</dbReference>
<organism evidence="2 3">
    <name type="scientific">Paraburkholderia sprentiae WSM5005</name>
    <dbReference type="NCBI Taxonomy" id="754502"/>
    <lineage>
        <taxon>Bacteria</taxon>
        <taxon>Pseudomonadati</taxon>
        <taxon>Pseudomonadota</taxon>
        <taxon>Betaproteobacteria</taxon>
        <taxon>Burkholderiales</taxon>
        <taxon>Burkholderiaceae</taxon>
        <taxon>Paraburkholderia</taxon>
    </lineage>
</organism>
<protein>
    <submittedName>
        <fullName evidence="2">Type VI secretion system ImpA family N-terminal domain-containing protein</fullName>
    </submittedName>
</protein>
<dbReference type="InterPro" id="IPR017740">
    <property type="entry name" value="TssA-like"/>
</dbReference>
<dbReference type="Proteomes" id="UP000179860">
    <property type="component" value="Plasmid pl1WSM5005"/>
</dbReference>
<dbReference type="AlphaFoldDB" id="A0A1I9YV11"/>
<dbReference type="PANTHER" id="PTHR37951:SF1">
    <property type="entry name" value="TYPE VI SECRETION SYSTEM COMPONENT TSSA1"/>
    <property type="match status" value="1"/>
</dbReference>
<keyword evidence="3" id="KW-1185">Reference proteome</keyword>
<evidence type="ECO:0000313" key="2">
    <source>
        <dbReference type="EMBL" id="APA90023.1"/>
    </source>
</evidence>
<proteinExistence type="predicted"/>
<dbReference type="RefSeq" id="WP_027194611.1">
    <property type="nucleotide sequence ID" value="NZ_CP017563.2"/>
</dbReference>
<reference evidence="2" key="1">
    <citation type="submission" date="2016-09" db="EMBL/GenBank/DDBJ databases">
        <title>The Complete Genome of Burkholderia sprentiae wsm5005.</title>
        <authorList>
            <person name="De Meyer S."/>
            <person name="Wang P."/>
            <person name="Terpolilli J."/>
        </authorList>
    </citation>
    <scope>NUCLEOTIDE SEQUENCE [LARGE SCALE GENOMIC DNA]</scope>
    <source>
        <strain evidence="2">WSM5005</strain>
        <plasmid evidence="2">pl1WSM5005</plasmid>
    </source>
</reference>
<dbReference type="Pfam" id="PF06812">
    <property type="entry name" value="ImpA_N"/>
    <property type="match status" value="1"/>
</dbReference>
<dbReference type="InterPro" id="IPR010657">
    <property type="entry name" value="ImpA_N"/>
</dbReference>
<geneLocation type="plasmid" evidence="2 3">
    <name>pl1WSM5005</name>
</geneLocation>
<dbReference type="PANTHER" id="PTHR37951">
    <property type="entry name" value="CYTOPLASMIC PROTEIN-RELATED"/>
    <property type="match status" value="1"/>
</dbReference>
<dbReference type="OrthoDB" id="9771118at2"/>
<accession>A0A1I9YV11</accession>
<gene>
    <name evidence="2" type="ORF">BJG93_31880</name>
</gene>
<feature type="domain" description="ImpA N-terminal" evidence="1">
    <location>
        <begin position="16"/>
        <end position="138"/>
    </location>
</feature>
<name>A0A1I9YV11_9BURK</name>
<reference evidence="2" key="2">
    <citation type="submission" date="2021-06" db="EMBL/GenBank/DDBJ databases">
        <authorList>
            <person name="Rogers T.H."/>
            <person name="Ramsay J.P."/>
            <person name="Wang P."/>
            <person name="Terpolilli J."/>
        </authorList>
    </citation>
    <scope>NUCLEOTIDE SEQUENCE</scope>
    <source>
        <strain evidence="2">WSM5005</strain>
        <plasmid evidence="2">pl1WSM5005</plasmid>
    </source>
</reference>